<feature type="region of interest" description="Disordered" evidence="1">
    <location>
        <begin position="1"/>
        <end position="67"/>
    </location>
</feature>
<dbReference type="Proteomes" id="UP000244336">
    <property type="component" value="Chromosome 6"/>
</dbReference>
<evidence type="ECO:0000256" key="1">
    <source>
        <dbReference type="SAM" id="MobiDB-lite"/>
    </source>
</evidence>
<evidence type="ECO:0000313" key="3">
    <source>
        <dbReference type="Proteomes" id="UP000244336"/>
    </source>
</evidence>
<dbReference type="EMBL" id="CM009754">
    <property type="protein sequence ID" value="PUZ52082.1"/>
    <property type="molecule type" value="Genomic_DNA"/>
</dbReference>
<sequence>MPHARPPRWPSQTAARRRAELGRSAAGAAGRAPEPDRGGGAIGREEGARRESCGRARGRADRGGARVRRARLERGVRRAGREDGGRWTCRAGVGGRAADMAVVM</sequence>
<proteinExistence type="predicted"/>
<name>A0A2T7D912_9POAL</name>
<organism evidence="2 3">
    <name type="scientific">Panicum hallii var. hallii</name>
    <dbReference type="NCBI Taxonomy" id="1504633"/>
    <lineage>
        <taxon>Eukaryota</taxon>
        <taxon>Viridiplantae</taxon>
        <taxon>Streptophyta</taxon>
        <taxon>Embryophyta</taxon>
        <taxon>Tracheophyta</taxon>
        <taxon>Spermatophyta</taxon>
        <taxon>Magnoliopsida</taxon>
        <taxon>Liliopsida</taxon>
        <taxon>Poales</taxon>
        <taxon>Poaceae</taxon>
        <taxon>PACMAD clade</taxon>
        <taxon>Panicoideae</taxon>
        <taxon>Panicodae</taxon>
        <taxon>Paniceae</taxon>
        <taxon>Panicinae</taxon>
        <taxon>Panicum</taxon>
        <taxon>Panicum sect. Panicum</taxon>
    </lineage>
</organism>
<protein>
    <submittedName>
        <fullName evidence="2">Uncharacterized protein</fullName>
    </submittedName>
</protein>
<keyword evidence="3" id="KW-1185">Reference proteome</keyword>
<dbReference type="Gramene" id="PUZ52082">
    <property type="protein sequence ID" value="PUZ52082"/>
    <property type="gene ID" value="GQ55_6G241900"/>
</dbReference>
<reference evidence="2 3" key="1">
    <citation type="submission" date="2018-04" db="EMBL/GenBank/DDBJ databases">
        <title>WGS assembly of Panicum hallii var. hallii HAL2.</title>
        <authorList>
            <person name="Lovell J."/>
            <person name="Jenkins J."/>
            <person name="Lowry D."/>
            <person name="Mamidi S."/>
            <person name="Sreedasyam A."/>
            <person name="Weng X."/>
            <person name="Barry K."/>
            <person name="Bonette J."/>
            <person name="Campitelli B."/>
            <person name="Daum C."/>
            <person name="Gordon S."/>
            <person name="Gould B."/>
            <person name="Lipzen A."/>
            <person name="MacQueen A."/>
            <person name="Palacio-Mejia J."/>
            <person name="Plott C."/>
            <person name="Shakirov E."/>
            <person name="Shu S."/>
            <person name="Yoshinaga Y."/>
            <person name="Zane M."/>
            <person name="Rokhsar D."/>
            <person name="Grimwood J."/>
            <person name="Schmutz J."/>
            <person name="Juenger T."/>
        </authorList>
    </citation>
    <scope>NUCLEOTIDE SEQUENCE [LARGE SCALE GENOMIC DNA]</scope>
    <source>
        <strain evidence="3">cv. HAL2</strain>
    </source>
</reference>
<dbReference type="AlphaFoldDB" id="A0A2T7D912"/>
<feature type="compositionally biased region" description="Low complexity" evidence="1">
    <location>
        <begin position="22"/>
        <end position="32"/>
    </location>
</feature>
<accession>A0A2T7D912</accession>
<feature type="compositionally biased region" description="Basic and acidic residues" evidence="1">
    <location>
        <begin position="33"/>
        <end position="67"/>
    </location>
</feature>
<evidence type="ECO:0000313" key="2">
    <source>
        <dbReference type="EMBL" id="PUZ52082.1"/>
    </source>
</evidence>
<gene>
    <name evidence="2" type="ORF">GQ55_6G241900</name>
</gene>